<evidence type="ECO:0000256" key="1">
    <source>
        <dbReference type="ARBA" id="ARBA00004141"/>
    </source>
</evidence>
<keyword evidence="3 7" id="KW-0812">Transmembrane</keyword>
<evidence type="ECO:0000256" key="4">
    <source>
        <dbReference type="ARBA" id="ARBA00022847"/>
    </source>
</evidence>
<feature type="transmembrane region" description="Helical" evidence="7">
    <location>
        <begin position="314"/>
        <end position="337"/>
    </location>
</feature>
<feature type="transmembrane region" description="Helical" evidence="7">
    <location>
        <begin position="150"/>
        <end position="171"/>
    </location>
</feature>
<dbReference type="GO" id="GO:0006820">
    <property type="term" value="P:monoatomic anion transport"/>
    <property type="evidence" value="ECO:0007669"/>
    <property type="project" value="TreeGrafter"/>
</dbReference>
<keyword evidence="6 7" id="KW-0472">Membrane</keyword>
<dbReference type="InterPro" id="IPR011701">
    <property type="entry name" value="MFS"/>
</dbReference>
<sequence length="502" mass="54928">MINSMCKFEILPTRAKIGITIFMACFFNYMLRVNMSINLIAMVQPNNENNKTHIAECLIINGKIESRNRSEDFSQLSIVPDYGSRYEWNSKQQGLILASYFWGTILTSIPGGYLAERFGPTKTVAISSIISAFATVLTPLVAPWSWIAVIVFRFILGLMAGVCYPALHCMVARWVPPNEKGKFAGALLGGTIGTVVTWPLSGSIIQHLGWTWAFYIQGGLVFLFSCVWLIVVSDSPNTHPRISKEEKFYINNSLGDGVGKAKGTPPYLKILTSIPFWALAALHFGNLWGLYLLLTAGPKYMSEVLGFNLGHSGLLAALPYLARAISGFIFGYVGDVIRKREVLSVTVTRKLFVTTSHFLPGILLFTILCAGCNVTVCVILITLSLGFNGSSSITNIQNNQDLSPNFAGSIYGIINCIGGTTGFFTPMITGYLTAEQNGLKEWHTIFAIGASVYIATGIIFCIFGSGERQPWNQIDAKPIEGVENPAFDVGVTKVSEEENTKV</sequence>
<dbReference type="PANTHER" id="PTHR11662">
    <property type="entry name" value="SOLUTE CARRIER FAMILY 17"/>
    <property type="match status" value="1"/>
</dbReference>
<name>A0AAN7V9X6_9COLE</name>
<dbReference type="GO" id="GO:0016020">
    <property type="term" value="C:membrane"/>
    <property type="evidence" value="ECO:0007669"/>
    <property type="project" value="UniProtKB-SubCell"/>
</dbReference>
<dbReference type="FunFam" id="1.20.1250.20:FF:000003">
    <property type="entry name" value="Solute carrier family 17 member 3"/>
    <property type="match status" value="1"/>
</dbReference>
<feature type="transmembrane region" description="Helical" evidence="7">
    <location>
        <begin position="444"/>
        <end position="465"/>
    </location>
</feature>
<comment type="caution">
    <text evidence="9">The sequence shown here is derived from an EMBL/GenBank/DDBJ whole genome shotgun (WGS) entry which is preliminary data.</text>
</comment>
<dbReference type="Gene3D" id="1.20.1250.20">
    <property type="entry name" value="MFS general substrate transporter like domains"/>
    <property type="match status" value="2"/>
</dbReference>
<reference evidence="9 10" key="1">
    <citation type="journal article" date="2024" name="Insects">
        <title>An Improved Chromosome-Level Genome Assembly of the Firefly Pyrocoelia pectoralis.</title>
        <authorList>
            <person name="Fu X."/>
            <person name="Meyer-Rochow V.B."/>
            <person name="Ballantyne L."/>
            <person name="Zhu X."/>
        </authorList>
    </citation>
    <scope>NUCLEOTIDE SEQUENCE [LARGE SCALE GENOMIC DNA]</scope>
    <source>
        <strain evidence="9">XCY_ONT2</strain>
    </source>
</reference>
<keyword evidence="4" id="KW-0769">Symport</keyword>
<feature type="transmembrane region" description="Helical" evidence="7">
    <location>
        <begin position="124"/>
        <end position="144"/>
    </location>
</feature>
<dbReference type="InterPro" id="IPR036259">
    <property type="entry name" value="MFS_trans_sf"/>
</dbReference>
<evidence type="ECO:0000313" key="10">
    <source>
        <dbReference type="Proteomes" id="UP001329430"/>
    </source>
</evidence>
<dbReference type="SUPFAM" id="SSF103473">
    <property type="entry name" value="MFS general substrate transporter"/>
    <property type="match status" value="1"/>
</dbReference>
<evidence type="ECO:0000259" key="8">
    <source>
        <dbReference type="PROSITE" id="PS50850"/>
    </source>
</evidence>
<evidence type="ECO:0000256" key="7">
    <source>
        <dbReference type="SAM" id="Phobius"/>
    </source>
</evidence>
<feature type="transmembrane region" description="Helical" evidence="7">
    <location>
        <begin position="21"/>
        <end position="43"/>
    </location>
</feature>
<keyword evidence="10" id="KW-1185">Reference proteome</keyword>
<feature type="transmembrane region" description="Helical" evidence="7">
    <location>
        <begin position="95"/>
        <end position="115"/>
    </location>
</feature>
<dbReference type="PANTHER" id="PTHR11662:SF336">
    <property type="entry name" value="LP19554P"/>
    <property type="match status" value="1"/>
</dbReference>
<evidence type="ECO:0000256" key="3">
    <source>
        <dbReference type="ARBA" id="ARBA00022692"/>
    </source>
</evidence>
<dbReference type="CDD" id="cd17318">
    <property type="entry name" value="MFS_SLC17"/>
    <property type="match status" value="1"/>
</dbReference>
<gene>
    <name evidence="9" type="ORF">RI129_010153</name>
</gene>
<dbReference type="InterPro" id="IPR050382">
    <property type="entry name" value="MFS_Na/Anion_cotransporter"/>
</dbReference>
<keyword evidence="2" id="KW-0813">Transport</keyword>
<accession>A0AAN7V9X6</accession>
<feature type="transmembrane region" description="Helical" evidence="7">
    <location>
        <begin position="406"/>
        <end position="432"/>
    </location>
</feature>
<evidence type="ECO:0000313" key="9">
    <source>
        <dbReference type="EMBL" id="KAK5641606.1"/>
    </source>
</evidence>
<dbReference type="AlphaFoldDB" id="A0AAN7V9X6"/>
<dbReference type="Pfam" id="PF07690">
    <property type="entry name" value="MFS_1"/>
    <property type="match status" value="1"/>
</dbReference>
<feature type="transmembrane region" description="Helical" evidence="7">
    <location>
        <begin position="212"/>
        <end position="232"/>
    </location>
</feature>
<dbReference type="GO" id="GO:0015293">
    <property type="term" value="F:symporter activity"/>
    <property type="evidence" value="ECO:0007669"/>
    <property type="project" value="UniProtKB-KW"/>
</dbReference>
<feature type="transmembrane region" description="Helical" evidence="7">
    <location>
        <begin position="270"/>
        <end position="294"/>
    </location>
</feature>
<feature type="domain" description="Major facilitator superfamily (MFS) profile" evidence="8">
    <location>
        <begin position="20"/>
        <end position="468"/>
    </location>
</feature>
<dbReference type="Proteomes" id="UP001329430">
    <property type="component" value="Chromosome 7"/>
</dbReference>
<dbReference type="EMBL" id="JAVRBK010000007">
    <property type="protein sequence ID" value="KAK5641606.1"/>
    <property type="molecule type" value="Genomic_DNA"/>
</dbReference>
<keyword evidence="5 7" id="KW-1133">Transmembrane helix</keyword>
<proteinExistence type="predicted"/>
<dbReference type="PROSITE" id="PS50850">
    <property type="entry name" value="MFS"/>
    <property type="match status" value="1"/>
</dbReference>
<evidence type="ECO:0000256" key="6">
    <source>
        <dbReference type="ARBA" id="ARBA00023136"/>
    </source>
</evidence>
<feature type="transmembrane region" description="Helical" evidence="7">
    <location>
        <begin position="183"/>
        <end position="200"/>
    </location>
</feature>
<comment type="subcellular location">
    <subcellularLocation>
        <location evidence="1">Membrane</location>
        <topology evidence="1">Multi-pass membrane protein</topology>
    </subcellularLocation>
</comment>
<dbReference type="InterPro" id="IPR020846">
    <property type="entry name" value="MFS_dom"/>
</dbReference>
<evidence type="ECO:0000256" key="5">
    <source>
        <dbReference type="ARBA" id="ARBA00022989"/>
    </source>
</evidence>
<evidence type="ECO:0000256" key="2">
    <source>
        <dbReference type="ARBA" id="ARBA00022448"/>
    </source>
</evidence>
<protein>
    <recommendedName>
        <fullName evidence="8">Major facilitator superfamily (MFS) profile domain-containing protein</fullName>
    </recommendedName>
</protein>
<organism evidence="9 10">
    <name type="scientific">Pyrocoelia pectoralis</name>
    <dbReference type="NCBI Taxonomy" id="417401"/>
    <lineage>
        <taxon>Eukaryota</taxon>
        <taxon>Metazoa</taxon>
        <taxon>Ecdysozoa</taxon>
        <taxon>Arthropoda</taxon>
        <taxon>Hexapoda</taxon>
        <taxon>Insecta</taxon>
        <taxon>Pterygota</taxon>
        <taxon>Neoptera</taxon>
        <taxon>Endopterygota</taxon>
        <taxon>Coleoptera</taxon>
        <taxon>Polyphaga</taxon>
        <taxon>Elateriformia</taxon>
        <taxon>Elateroidea</taxon>
        <taxon>Lampyridae</taxon>
        <taxon>Lampyrinae</taxon>
        <taxon>Pyrocoelia</taxon>
    </lineage>
</organism>
<feature type="transmembrane region" description="Helical" evidence="7">
    <location>
        <begin position="358"/>
        <end position="386"/>
    </location>
</feature>